<dbReference type="EMBL" id="BMAW01029631">
    <property type="protein sequence ID" value="GFU12870.1"/>
    <property type="molecule type" value="Genomic_DNA"/>
</dbReference>
<evidence type="ECO:0000313" key="2">
    <source>
        <dbReference type="Proteomes" id="UP000887013"/>
    </source>
</evidence>
<reference evidence="1" key="1">
    <citation type="submission" date="2020-08" db="EMBL/GenBank/DDBJ databases">
        <title>Multicomponent nature underlies the extraordinary mechanical properties of spider dragline silk.</title>
        <authorList>
            <person name="Kono N."/>
            <person name="Nakamura H."/>
            <person name="Mori M."/>
            <person name="Yoshida Y."/>
            <person name="Ohtoshi R."/>
            <person name="Malay A.D."/>
            <person name="Moran D.A.P."/>
            <person name="Tomita M."/>
            <person name="Numata K."/>
            <person name="Arakawa K."/>
        </authorList>
    </citation>
    <scope>NUCLEOTIDE SEQUENCE</scope>
</reference>
<sequence>MNKTPLSCNYNPLFYAVTRDVTNLTGKEVTATLNHSSLNEHTCFLIGWRQNLPISSCLQISCLSDNPGRNISNLLNCKSSHKKICTDLITNDEVL</sequence>
<evidence type="ECO:0000313" key="1">
    <source>
        <dbReference type="EMBL" id="GFU12870.1"/>
    </source>
</evidence>
<protein>
    <submittedName>
        <fullName evidence="1">Uncharacterized protein</fullName>
    </submittedName>
</protein>
<gene>
    <name evidence="1" type="ORF">NPIL_661571</name>
</gene>
<proteinExistence type="predicted"/>
<comment type="caution">
    <text evidence="1">The sequence shown here is derived from an EMBL/GenBank/DDBJ whole genome shotgun (WGS) entry which is preliminary data.</text>
</comment>
<name>A0A8X6Q8V2_NEPPI</name>
<accession>A0A8X6Q8V2</accession>
<dbReference type="Proteomes" id="UP000887013">
    <property type="component" value="Unassembled WGS sequence"/>
</dbReference>
<dbReference type="AlphaFoldDB" id="A0A8X6Q8V2"/>
<organism evidence="1 2">
    <name type="scientific">Nephila pilipes</name>
    <name type="common">Giant wood spider</name>
    <name type="synonym">Nephila maculata</name>
    <dbReference type="NCBI Taxonomy" id="299642"/>
    <lineage>
        <taxon>Eukaryota</taxon>
        <taxon>Metazoa</taxon>
        <taxon>Ecdysozoa</taxon>
        <taxon>Arthropoda</taxon>
        <taxon>Chelicerata</taxon>
        <taxon>Arachnida</taxon>
        <taxon>Araneae</taxon>
        <taxon>Araneomorphae</taxon>
        <taxon>Entelegynae</taxon>
        <taxon>Araneoidea</taxon>
        <taxon>Nephilidae</taxon>
        <taxon>Nephila</taxon>
    </lineage>
</organism>
<keyword evidence="2" id="KW-1185">Reference proteome</keyword>